<proteinExistence type="predicted"/>
<gene>
    <name evidence="1" type="ORF">S01H4_19085</name>
</gene>
<sequence>METEVKKTENAGLNEYQKLKEDAKKLGIKGNLPMAELKEAVEKKSIEARLTYEYEISEKLKHEYKLKLARAEIIAESESLCIPIDLPEKPTELDLAKARKMLGMKKKEPKPSPETLAIEASKRAYYLFRNLEQEDVDISCIPGGKYHIDLIPNKVHVLSEYHIKFFRQKAVVPVMERVPRADGKGEDTQRTGSKPRFT</sequence>
<evidence type="ECO:0000313" key="1">
    <source>
        <dbReference type="EMBL" id="GAG54529.1"/>
    </source>
</evidence>
<dbReference type="EMBL" id="BART01008491">
    <property type="protein sequence ID" value="GAG54529.1"/>
    <property type="molecule type" value="Genomic_DNA"/>
</dbReference>
<protein>
    <submittedName>
        <fullName evidence="1">Uncharacterized protein</fullName>
    </submittedName>
</protein>
<dbReference type="AlphaFoldDB" id="X0YF12"/>
<feature type="non-terminal residue" evidence="1">
    <location>
        <position position="198"/>
    </location>
</feature>
<accession>X0YF12</accession>
<comment type="caution">
    <text evidence="1">The sequence shown here is derived from an EMBL/GenBank/DDBJ whole genome shotgun (WGS) entry which is preliminary data.</text>
</comment>
<reference evidence="1" key="1">
    <citation type="journal article" date="2014" name="Front. Microbiol.">
        <title>High frequency of phylogenetically diverse reductive dehalogenase-homologous genes in deep subseafloor sedimentary metagenomes.</title>
        <authorList>
            <person name="Kawai M."/>
            <person name="Futagami T."/>
            <person name="Toyoda A."/>
            <person name="Takaki Y."/>
            <person name="Nishi S."/>
            <person name="Hori S."/>
            <person name="Arai W."/>
            <person name="Tsubouchi T."/>
            <person name="Morono Y."/>
            <person name="Uchiyama I."/>
            <person name="Ito T."/>
            <person name="Fujiyama A."/>
            <person name="Inagaki F."/>
            <person name="Takami H."/>
        </authorList>
    </citation>
    <scope>NUCLEOTIDE SEQUENCE</scope>
    <source>
        <strain evidence="1">Expedition CK06-06</strain>
    </source>
</reference>
<name>X0YF12_9ZZZZ</name>
<organism evidence="1">
    <name type="scientific">marine sediment metagenome</name>
    <dbReference type="NCBI Taxonomy" id="412755"/>
    <lineage>
        <taxon>unclassified sequences</taxon>
        <taxon>metagenomes</taxon>
        <taxon>ecological metagenomes</taxon>
    </lineage>
</organism>